<reference evidence="2" key="1">
    <citation type="journal article" date="2020" name="mSystems">
        <title>Genome- and Community-Level Interaction Insights into Carbon Utilization and Element Cycling Functions of Hydrothermarchaeota in Hydrothermal Sediment.</title>
        <authorList>
            <person name="Zhou Z."/>
            <person name="Liu Y."/>
            <person name="Xu W."/>
            <person name="Pan J."/>
            <person name="Luo Z.H."/>
            <person name="Li M."/>
        </authorList>
    </citation>
    <scope>NUCLEOTIDE SEQUENCE</scope>
    <source>
        <strain evidence="2">SpSt-997</strain>
    </source>
</reference>
<evidence type="ECO:0000313" key="2">
    <source>
        <dbReference type="EMBL" id="HGC42292.1"/>
    </source>
</evidence>
<dbReference type="PANTHER" id="PTHR36302:SF1">
    <property type="entry name" value="COPPER CHAPERONE PCU(A)C"/>
    <property type="match status" value="1"/>
</dbReference>
<protein>
    <submittedName>
        <fullName evidence="2">Copper chaperone PCu(A)C</fullName>
    </submittedName>
</protein>
<sequence length="235" mass="25272">MRADRGADLPRRRVGRDRCHCASLAITARLGNAQAARYQDFAEFCRGGFMLERRLLLALATIGFGRALTAPPVAAQMAARNGIMIEHPWARATPTTSLSSVVYLTIVNNHGDDTLVHASTPIATMATLHQTRLDNGIMRMLPIEAIPIAEGERLMLKPGGYHIMLTGVMKPLKPGTYFPLTLTFANAGAITVRVRVEKAGASGSEDSNAPAEKKPGGSKDDDSDTDDEMGGMKMP</sequence>
<dbReference type="Gene3D" id="2.60.40.1890">
    <property type="entry name" value="PCu(A)C copper chaperone"/>
    <property type="match status" value="1"/>
</dbReference>
<dbReference type="EMBL" id="DTQM01000069">
    <property type="protein sequence ID" value="HGC42292.1"/>
    <property type="molecule type" value="Genomic_DNA"/>
</dbReference>
<proteinExistence type="predicted"/>
<organism evidence="2">
    <name type="scientific">Acidicaldus sp</name>
    <dbReference type="NCBI Taxonomy" id="1872105"/>
    <lineage>
        <taxon>Bacteria</taxon>
        <taxon>Pseudomonadati</taxon>
        <taxon>Pseudomonadota</taxon>
        <taxon>Alphaproteobacteria</taxon>
        <taxon>Acetobacterales</taxon>
        <taxon>Acetobacteraceae</taxon>
        <taxon>Acidicaldus</taxon>
    </lineage>
</organism>
<feature type="compositionally biased region" description="Basic and acidic residues" evidence="1">
    <location>
        <begin position="211"/>
        <end position="220"/>
    </location>
</feature>
<dbReference type="Pfam" id="PF04314">
    <property type="entry name" value="PCuAC"/>
    <property type="match status" value="1"/>
</dbReference>
<accession>A0A8J4M539</accession>
<dbReference type="InterPro" id="IPR007410">
    <property type="entry name" value="LpqE-like"/>
</dbReference>
<comment type="caution">
    <text evidence="2">The sequence shown here is derived from an EMBL/GenBank/DDBJ whole genome shotgun (WGS) entry which is preliminary data.</text>
</comment>
<name>A0A8J4M539_9PROT</name>
<dbReference type="SUPFAM" id="SSF110087">
    <property type="entry name" value="DR1885-like metal-binding protein"/>
    <property type="match status" value="1"/>
</dbReference>
<dbReference type="AlphaFoldDB" id="A0A8J4M539"/>
<evidence type="ECO:0000256" key="1">
    <source>
        <dbReference type="SAM" id="MobiDB-lite"/>
    </source>
</evidence>
<dbReference type="InterPro" id="IPR036182">
    <property type="entry name" value="PCuAC_sf"/>
</dbReference>
<gene>
    <name evidence="2" type="ORF">ENY07_03580</name>
</gene>
<dbReference type="InterPro" id="IPR058248">
    <property type="entry name" value="Lxx211020-like"/>
</dbReference>
<dbReference type="PANTHER" id="PTHR36302">
    <property type="entry name" value="BLR7088 PROTEIN"/>
    <property type="match status" value="1"/>
</dbReference>
<feature type="region of interest" description="Disordered" evidence="1">
    <location>
        <begin position="199"/>
        <end position="235"/>
    </location>
</feature>